<dbReference type="Gene3D" id="1.10.10.10">
    <property type="entry name" value="Winged helix-like DNA-binding domain superfamily/Winged helix DNA-binding domain"/>
    <property type="match status" value="1"/>
</dbReference>
<dbReference type="Proteomes" id="UP000198339">
    <property type="component" value="Unassembled WGS sequence"/>
</dbReference>
<evidence type="ECO:0000313" key="6">
    <source>
        <dbReference type="EMBL" id="SNS77234.1"/>
    </source>
</evidence>
<dbReference type="RefSeq" id="WP_170935488.1">
    <property type="nucleotide sequence ID" value="NZ_FZPA01000005.1"/>
</dbReference>
<dbReference type="Pfam" id="PF08281">
    <property type="entry name" value="Sigma70_r4_2"/>
    <property type="match status" value="1"/>
</dbReference>
<dbReference type="GO" id="GO:0003677">
    <property type="term" value="F:DNA binding"/>
    <property type="evidence" value="ECO:0007669"/>
    <property type="project" value="InterPro"/>
</dbReference>
<dbReference type="PANTHER" id="PTHR43133:SF63">
    <property type="entry name" value="RNA POLYMERASE SIGMA FACTOR FECI-RELATED"/>
    <property type="match status" value="1"/>
</dbReference>
<organism evidence="6 7">
    <name type="scientific">Sphingopyxis indica</name>
    <dbReference type="NCBI Taxonomy" id="436663"/>
    <lineage>
        <taxon>Bacteria</taxon>
        <taxon>Pseudomonadati</taxon>
        <taxon>Pseudomonadota</taxon>
        <taxon>Alphaproteobacteria</taxon>
        <taxon>Sphingomonadales</taxon>
        <taxon>Sphingomonadaceae</taxon>
        <taxon>Sphingopyxis</taxon>
    </lineage>
</organism>
<evidence type="ECO:0000256" key="2">
    <source>
        <dbReference type="ARBA" id="ARBA00023015"/>
    </source>
</evidence>
<protein>
    <submittedName>
        <fullName evidence="6">RNA polymerase sigma-70 factor, ECF subfamily</fullName>
    </submittedName>
</protein>
<evidence type="ECO:0000256" key="4">
    <source>
        <dbReference type="ARBA" id="ARBA00023163"/>
    </source>
</evidence>
<gene>
    <name evidence="6" type="ORF">SAMN06295955_10514</name>
</gene>
<evidence type="ECO:0000256" key="3">
    <source>
        <dbReference type="ARBA" id="ARBA00023082"/>
    </source>
</evidence>
<comment type="similarity">
    <text evidence="1">Belongs to the sigma-70 factor family. ECF subfamily.</text>
</comment>
<dbReference type="GO" id="GO:0006352">
    <property type="term" value="P:DNA-templated transcription initiation"/>
    <property type="evidence" value="ECO:0007669"/>
    <property type="project" value="InterPro"/>
</dbReference>
<evidence type="ECO:0000313" key="7">
    <source>
        <dbReference type="Proteomes" id="UP000198339"/>
    </source>
</evidence>
<dbReference type="InterPro" id="IPR039425">
    <property type="entry name" value="RNA_pol_sigma-70-like"/>
</dbReference>
<dbReference type="InterPro" id="IPR013325">
    <property type="entry name" value="RNA_pol_sigma_r2"/>
</dbReference>
<keyword evidence="7" id="KW-1185">Reference proteome</keyword>
<dbReference type="EMBL" id="FZPA01000005">
    <property type="protein sequence ID" value="SNS77234.1"/>
    <property type="molecule type" value="Genomic_DNA"/>
</dbReference>
<keyword evidence="3" id="KW-0731">Sigma factor</keyword>
<dbReference type="NCBIfam" id="TIGR02937">
    <property type="entry name" value="sigma70-ECF"/>
    <property type="match status" value="1"/>
</dbReference>
<proteinExistence type="inferred from homology"/>
<name>A0A239HAG0_9SPHN</name>
<dbReference type="InterPro" id="IPR036388">
    <property type="entry name" value="WH-like_DNA-bd_sf"/>
</dbReference>
<keyword evidence="2" id="KW-0805">Transcription regulation</keyword>
<dbReference type="SUPFAM" id="SSF88659">
    <property type="entry name" value="Sigma3 and sigma4 domains of RNA polymerase sigma factors"/>
    <property type="match status" value="1"/>
</dbReference>
<feature type="domain" description="RNA polymerase sigma factor 70 region 4 type 2" evidence="5">
    <location>
        <begin position="109"/>
        <end position="161"/>
    </location>
</feature>
<dbReference type="InterPro" id="IPR013324">
    <property type="entry name" value="RNA_pol_sigma_r3/r4-like"/>
</dbReference>
<evidence type="ECO:0000259" key="5">
    <source>
        <dbReference type="Pfam" id="PF08281"/>
    </source>
</evidence>
<reference evidence="6 7" key="1">
    <citation type="submission" date="2017-06" db="EMBL/GenBank/DDBJ databases">
        <authorList>
            <person name="Kim H.J."/>
            <person name="Triplett B.A."/>
        </authorList>
    </citation>
    <scope>NUCLEOTIDE SEQUENCE [LARGE SCALE GENOMIC DNA]</scope>
    <source>
        <strain evidence="6 7">DS15</strain>
    </source>
</reference>
<dbReference type="InterPro" id="IPR013249">
    <property type="entry name" value="RNA_pol_sigma70_r4_t2"/>
</dbReference>
<dbReference type="AlphaFoldDB" id="A0A239HAG0"/>
<evidence type="ECO:0000256" key="1">
    <source>
        <dbReference type="ARBA" id="ARBA00010641"/>
    </source>
</evidence>
<dbReference type="PANTHER" id="PTHR43133">
    <property type="entry name" value="RNA POLYMERASE ECF-TYPE SIGMA FACTO"/>
    <property type="match status" value="1"/>
</dbReference>
<sequence length="181" mass="20854">MSDASRRNLRNPIRDRYDYFVSRLSYRLGSRDLADEALHDAFVRLDRAELAVEIKQPSSYVLRMAMNIAANRRRRETRMLSMEEVEAILDIPDDAVDPAAAAEQHFNRKAVAAAMARLPERRRTMLVAMWLDEVPSAELATRHGVSVRTVQHEVRLALEQLREEMAAPKVIPLRESDRRMS</sequence>
<dbReference type="GO" id="GO:0016987">
    <property type="term" value="F:sigma factor activity"/>
    <property type="evidence" value="ECO:0007669"/>
    <property type="project" value="UniProtKB-KW"/>
</dbReference>
<dbReference type="InterPro" id="IPR014284">
    <property type="entry name" value="RNA_pol_sigma-70_dom"/>
</dbReference>
<keyword evidence="4" id="KW-0804">Transcription</keyword>
<dbReference type="SUPFAM" id="SSF88946">
    <property type="entry name" value="Sigma2 domain of RNA polymerase sigma factors"/>
    <property type="match status" value="1"/>
</dbReference>
<dbReference type="Gene3D" id="1.10.1740.10">
    <property type="match status" value="1"/>
</dbReference>
<accession>A0A239HAG0</accession>